<dbReference type="InterPro" id="IPR039261">
    <property type="entry name" value="FNR_nucleotide-bd"/>
</dbReference>
<keyword evidence="11 14" id="KW-0472">Membrane</keyword>
<dbReference type="InterPro" id="IPR017927">
    <property type="entry name" value="FAD-bd_FR_type"/>
</dbReference>
<dbReference type="GO" id="GO:0052851">
    <property type="term" value="F:ferric-chelate reductase (NADPH) activity"/>
    <property type="evidence" value="ECO:0007669"/>
    <property type="project" value="UniProtKB-EC"/>
</dbReference>
<evidence type="ECO:0000256" key="10">
    <source>
        <dbReference type="ARBA" id="ARBA00023065"/>
    </source>
</evidence>
<name>A0AAN7YH71_9PEZI</name>
<reference evidence="16" key="1">
    <citation type="submission" date="2023-08" db="EMBL/GenBank/DDBJ databases">
        <title>Black Yeasts Isolated from many extreme environments.</title>
        <authorList>
            <person name="Coleine C."/>
            <person name="Stajich J.E."/>
            <person name="Selbmann L."/>
        </authorList>
    </citation>
    <scope>NUCLEOTIDE SEQUENCE</scope>
    <source>
        <strain evidence="16">CCFEE 5401</strain>
    </source>
</reference>
<organism evidence="16 17">
    <name type="scientific">Meristemomyces frigidus</name>
    <dbReference type="NCBI Taxonomy" id="1508187"/>
    <lineage>
        <taxon>Eukaryota</taxon>
        <taxon>Fungi</taxon>
        <taxon>Dikarya</taxon>
        <taxon>Ascomycota</taxon>
        <taxon>Pezizomycotina</taxon>
        <taxon>Dothideomycetes</taxon>
        <taxon>Dothideomycetidae</taxon>
        <taxon>Mycosphaerellales</taxon>
        <taxon>Teratosphaeriaceae</taxon>
        <taxon>Meristemomyces</taxon>
    </lineage>
</organism>
<dbReference type="GO" id="GO:0005886">
    <property type="term" value="C:plasma membrane"/>
    <property type="evidence" value="ECO:0007669"/>
    <property type="project" value="UniProtKB-SubCell"/>
</dbReference>
<feature type="domain" description="FAD-binding FR-type" evidence="15">
    <location>
        <begin position="324"/>
        <end position="449"/>
    </location>
</feature>
<evidence type="ECO:0000256" key="13">
    <source>
        <dbReference type="ARBA" id="ARBA00048483"/>
    </source>
</evidence>
<keyword evidence="9" id="KW-0560">Oxidoreductase</keyword>
<dbReference type="Pfam" id="PF08022">
    <property type="entry name" value="FAD_binding_8"/>
    <property type="match status" value="1"/>
</dbReference>
<dbReference type="GO" id="GO:0015677">
    <property type="term" value="P:copper ion import"/>
    <property type="evidence" value="ECO:0007669"/>
    <property type="project" value="TreeGrafter"/>
</dbReference>
<keyword evidence="10" id="KW-0406">Ion transport</keyword>
<dbReference type="SFLD" id="SFLDS00052">
    <property type="entry name" value="Ferric_Reductase_Domain"/>
    <property type="match status" value="1"/>
</dbReference>
<dbReference type="Gene3D" id="3.40.50.80">
    <property type="entry name" value="Nucleotide-binding domain of ferredoxin-NADP reductase (FNR) module"/>
    <property type="match status" value="1"/>
</dbReference>
<dbReference type="Pfam" id="PF01794">
    <property type="entry name" value="Ferric_reduct"/>
    <property type="match status" value="1"/>
</dbReference>
<evidence type="ECO:0000256" key="6">
    <source>
        <dbReference type="ARBA" id="ARBA00022692"/>
    </source>
</evidence>
<keyword evidence="8 14" id="KW-1133">Transmembrane helix</keyword>
<dbReference type="PANTHER" id="PTHR32361:SF9">
    <property type="entry name" value="FERRIC REDUCTASE TRANSMEMBRANE COMPONENT 3-RELATED"/>
    <property type="match status" value="1"/>
</dbReference>
<keyword evidence="4" id="KW-0813">Transport</keyword>
<comment type="caution">
    <text evidence="16">The sequence shown here is derived from an EMBL/GenBank/DDBJ whole genome shotgun (WGS) entry which is preliminary data.</text>
</comment>
<gene>
    <name evidence="16" type="ORF">LTR62_003058</name>
</gene>
<evidence type="ECO:0000256" key="11">
    <source>
        <dbReference type="ARBA" id="ARBA00023136"/>
    </source>
</evidence>
<evidence type="ECO:0000313" key="17">
    <source>
        <dbReference type="Proteomes" id="UP001310890"/>
    </source>
</evidence>
<evidence type="ECO:0000256" key="4">
    <source>
        <dbReference type="ARBA" id="ARBA00022448"/>
    </source>
</evidence>
<dbReference type="SFLD" id="SFLDG01168">
    <property type="entry name" value="Ferric_reductase_subgroup_(FRE"/>
    <property type="match status" value="1"/>
</dbReference>
<proteinExistence type="inferred from homology"/>
<dbReference type="GO" id="GO:0006879">
    <property type="term" value="P:intracellular iron ion homeostasis"/>
    <property type="evidence" value="ECO:0007669"/>
    <property type="project" value="TreeGrafter"/>
</dbReference>
<evidence type="ECO:0000256" key="1">
    <source>
        <dbReference type="ARBA" id="ARBA00004651"/>
    </source>
</evidence>
<dbReference type="InterPro" id="IPR017938">
    <property type="entry name" value="Riboflavin_synthase-like_b-brl"/>
</dbReference>
<dbReference type="PROSITE" id="PS51384">
    <property type="entry name" value="FAD_FR"/>
    <property type="match status" value="1"/>
</dbReference>
<dbReference type="EMBL" id="JAVRRL010000020">
    <property type="protein sequence ID" value="KAK5113935.1"/>
    <property type="molecule type" value="Genomic_DNA"/>
</dbReference>
<dbReference type="Proteomes" id="UP001310890">
    <property type="component" value="Unassembled WGS sequence"/>
</dbReference>
<keyword evidence="7" id="KW-0249">Electron transport</keyword>
<evidence type="ECO:0000256" key="2">
    <source>
        <dbReference type="ARBA" id="ARBA00006278"/>
    </source>
</evidence>
<dbReference type="SUPFAM" id="SSF63380">
    <property type="entry name" value="Riboflavin synthase domain-like"/>
    <property type="match status" value="1"/>
</dbReference>
<feature type="transmembrane region" description="Helical" evidence="14">
    <location>
        <begin position="245"/>
        <end position="268"/>
    </location>
</feature>
<feature type="transmembrane region" description="Helical" evidence="14">
    <location>
        <begin position="166"/>
        <end position="186"/>
    </location>
</feature>
<dbReference type="Pfam" id="PF08030">
    <property type="entry name" value="NAD_binding_6"/>
    <property type="match status" value="1"/>
</dbReference>
<dbReference type="InterPro" id="IPR013130">
    <property type="entry name" value="Fe3_Rdtase_TM_dom"/>
</dbReference>
<accession>A0AAN7YH71</accession>
<comment type="catalytic activity">
    <reaction evidence="13">
        <text>2 a Fe(II)-siderophore + NADP(+) + H(+) = 2 a Fe(III)-siderophore + NADPH</text>
        <dbReference type="Rhea" id="RHEA:28795"/>
        <dbReference type="Rhea" id="RHEA-COMP:11342"/>
        <dbReference type="Rhea" id="RHEA-COMP:11344"/>
        <dbReference type="ChEBI" id="CHEBI:15378"/>
        <dbReference type="ChEBI" id="CHEBI:29033"/>
        <dbReference type="ChEBI" id="CHEBI:29034"/>
        <dbReference type="ChEBI" id="CHEBI:57783"/>
        <dbReference type="ChEBI" id="CHEBI:58349"/>
        <dbReference type="EC" id="1.16.1.9"/>
    </reaction>
</comment>
<dbReference type="PANTHER" id="PTHR32361">
    <property type="entry name" value="FERRIC/CUPRIC REDUCTASE TRANSMEMBRANE COMPONENT"/>
    <property type="match status" value="1"/>
</dbReference>
<dbReference type="CDD" id="cd06186">
    <property type="entry name" value="NOX_Duox_like_FAD_NADP"/>
    <property type="match status" value="1"/>
</dbReference>
<evidence type="ECO:0000313" key="16">
    <source>
        <dbReference type="EMBL" id="KAK5113935.1"/>
    </source>
</evidence>
<evidence type="ECO:0000256" key="12">
    <source>
        <dbReference type="ARBA" id="ARBA00023180"/>
    </source>
</evidence>
<feature type="transmembrane region" description="Helical" evidence="14">
    <location>
        <begin position="206"/>
        <end position="224"/>
    </location>
</feature>
<feature type="transmembrane region" description="Helical" evidence="14">
    <location>
        <begin position="55"/>
        <end position="77"/>
    </location>
</feature>
<evidence type="ECO:0000256" key="8">
    <source>
        <dbReference type="ARBA" id="ARBA00022989"/>
    </source>
</evidence>
<keyword evidence="5" id="KW-1003">Cell membrane</keyword>
<dbReference type="AlphaFoldDB" id="A0AAN7YH71"/>
<dbReference type="InterPro" id="IPR013112">
    <property type="entry name" value="FAD-bd_8"/>
</dbReference>
<evidence type="ECO:0000256" key="9">
    <source>
        <dbReference type="ARBA" id="ARBA00023002"/>
    </source>
</evidence>
<sequence>MDMGSGSMNGGMDSGSGPLNATGVDFSDPDQASDFLAALLDDEELKVIGNAYARYFWYGVAVVVAIAAVFHWTRFFMLQMRLRAAARREEKPTRPKSVLANCFATITAMAREVTYLDLTPTHINSKYRWFKLPTSGHTMLLLVYMGFVLALEFIDDSVPGAQFWQARGVRAGWLAVAQVPLIVLLAGKNNLFTLTTGVSYERLNVIHRWSARVMLLLAIFHFGFQSRAWSEFGLMKLEWSTDSCPPTGIAAFAFLLWMNLSTLAPFRFWSYEFFVWQHLITFFGFMIALAYHLPTTATWSRIYIFIPIAMYTIDRAIRSAWFVWNNRRASRATLTKLNGNVTKITMRNPAISRWRPGSYMLLTLPGQDTFGWAQAHPATILSTPMSHDGQLVFILKSHKGFTRRIMSAANNSSEALIPRGVIEAEKGTEERTVTFRAVFNGPYGGHHADFAAFDSVCLIAGSTGVTFTLSILQDIADRAVSLGKRLPIKRIHFVWCNNREDRAKWVAAELNAAVEKLASAGIQITVSVYVTCDNALTDQISEPKACGCNCDKSQGPCCCVTVTDDVGDDAPDETSGKPTEIKVGEKKVTVAETAARSSDSLSSSASLQGGRVVVKRSWLPCGTLCSGRPDFREILTEMLSAADGESGVAVCGPHGMTATIRRQIVTLSDERAIHKGSGAQGCYLHVESFS</sequence>
<feature type="transmembrane region" description="Helical" evidence="14">
    <location>
        <begin position="136"/>
        <end position="154"/>
    </location>
</feature>
<feature type="transmembrane region" description="Helical" evidence="14">
    <location>
        <begin position="274"/>
        <end position="291"/>
    </location>
</feature>
<evidence type="ECO:0000256" key="3">
    <source>
        <dbReference type="ARBA" id="ARBA00012668"/>
    </source>
</evidence>
<evidence type="ECO:0000256" key="7">
    <source>
        <dbReference type="ARBA" id="ARBA00022982"/>
    </source>
</evidence>
<protein>
    <recommendedName>
        <fullName evidence="3">ferric-chelate reductase (NADPH)</fullName>
        <ecNumber evidence="3">1.16.1.9</ecNumber>
    </recommendedName>
</protein>
<keyword evidence="12" id="KW-0325">Glycoprotein</keyword>
<keyword evidence="6 14" id="KW-0812">Transmembrane</keyword>
<evidence type="ECO:0000256" key="5">
    <source>
        <dbReference type="ARBA" id="ARBA00022475"/>
    </source>
</evidence>
<evidence type="ECO:0000256" key="14">
    <source>
        <dbReference type="SAM" id="Phobius"/>
    </source>
</evidence>
<dbReference type="InterPro" id="IPR051410">
    <property type="entry name" value="Ferric/Cupric_Reductase"/>
</dbReference>
<comment type="subcellular location">
    <subcellularLocation>
        <location evidence="1">Cell membrane</location>
        <topology evidence="1">Multi-pass membrane protein</topology>
    </subcellularLocation>
</comment>
<dbReference type="EC" id="1.16.1.9" evidence="3"/>
<evidence type="ECO:0000259" key="15">
    <source>
        <dbReference type="PROSITE" id="PS51384"/>
    </source>
</evidence>
<dbReference type="SUPFAM" id="SSF52343">
    <property type="entry name" value="Ferredoxin reductase-like, C-terminal NADP-linked domain"/>
    <property type="match status" value="1"/>
</dbReference>
<dbReference type="InterPro" id="IPR013121">
    <property type="entry name" value="Fe_red_NAD-bd_6"/>
</dbReference>
<dbReference type="GO" id="GO:0006826">
    <property type="term" value="P:iron ion transport"/>
    <property type="evidence" value="ECO:0007669"/>
    <property type="project" value="TreeGrafter"/>
</dbReference>
<comment type="similarity">
    <text evidence="2">Belongs to the ferric reductase (FRE) family.</text>
</comment>